<accession>A0ABZ0ZX39</accession>
<dbReference type="EMBL" id="OR941552">
    <property type="protein sequence ID" value="WQY99806.1"/>
    <property type="molecule type" value="Genomic_DNA"/>
</dbReference>
<evidence type="ECO:0000313" key="2">
    <source>
        <dbReference type="Proteomes" id="UP001325719"/>
    </source>
</evidence>
<sequence>MTAPAPEIVYAVCPECGEETAPMVAGSRYSIRHQATGGHSLIIIPPGSPVLIGDTP</sequence>
<reference evidence="1 2" key="1">
    <citation type="submission" date="2023-12" db="EMBL/GenBank/DDBJ databases">
        <authorList>
            <person name="Wang F."/>
            <person name="Yu X."/>
            <person name="Gao C."/>
        </authorList>
    </citation>
    <scope>NUCLEOTIDE SEQUENCE [LARGE SCALE GENOMIC DNA]</scope>
</reference>
<evidence type="ECO:0000313" key="1">
    <source>
        <dbReference type="EMBL" id="WQY99806.1"/>
    </source>
</evidence>
<keyword evidence="2" id="KW-1185">Reference proteome</keyword>
<dbReference type="Proteomes" id="UP001325719">
    <property type="component" value="Segment"/>
</dbReference>
<protein>
    <submittedName>
        <fullName evidence="1">Uncharacterized protein</fullName>
    </submittedName>
</protein>
<organism evidence="1 2">
    <name type="scientific">Microbacterium phage MO526</name>
    <dbReference type="NCBI Taxonomy" id="3108092"/>
    <lineage>
        <taxon>Viruses</taxon>
        <taxon>Duplodnaviria</taxon>
        <taxon>Heunggongvirae</taxon>
        <taxon>Uroviricota</taxon>
        <taxon>Caudoviricetes</taxon>
        <taxon>Kutznervirinae</taxon>
        <taxon>Kozievirus</taxon>
        <taxon>Kozievirus MO526</taxon>
    </lineage>
</organism>
<proteinExistence type="predicted"/>
<name>A0ABZ0ZX39_9CAUD</name>